<feature type="region of interest" description="Disordered" evidence="1">
    <location>
        <begin position="78"/>
        <end position="101"/>
    </location>
</feature>
<dbReference type="MGI" id="MGI:1921570">
    <property type="gene designation" value="Wdr33"/>
</dbReference>
<organism evidence="2">
    <name type="scientific">Mus musculus</name>
    <name type="common">Mouse</name>
    <dbReference type="NCBI Taxonomy" id="10090"/>
    <lineage>
        <taxon>Eukaryota</taxon>
        <taxon>Metazoa</taxon>
        <taxon>Chordata</taxon>
        <taxon>Craniata</taxon>
        <taxon>Vertebrata</taxon>
        <taxon>Euteleostomi</taxon>
        <taxon>Mammalia</taxon>
        <taxon>Eutheria</taxon>
        <taxon>Euarchontoglires</taxon>
        <taxon>Glires</taxon>
        <taxon>Rodentia</taxon>
        <taxon>Myomorpha</taxon>
        <taxon>Muroidea</taxon>
        <taxon>Muridae</taxon>
        <taxon>Murinae</taxon>
        <taxon>Mus</taxon>
        <taxon>Mus</taxon>
    </lineage>
</organism>
<dbReference type="AGR" id="MGI:1921570"/>
<evidence type="ECO:0000313" key="2">
    <source>
        <dbReference type="EMBL" id="AAH03939.1"/>
    </source>
</evidence>
<accession>Q99KZ7</accession>
<gene>
    <name evidence="2 3" type="primary">Wdr33</name>
</gene>
<name>Q99KZ7_MOUSE</name>
<feature type="compositionally biased region" description="Basic and acidic residues" evidence="1">
    <location>
        <begin position="1"/>
        <end position="10"/>
    </location>
</feature>
<dbReference type="AlphaFoldDB" id="Q99KZ7"/>
<sequence>MSFLALKEDGSQTPGMEIESPGQVMNTFGMLPDLIIPLTMAIRQLAESAPLLSKAWTWPPYHPGSAPGMMGRAHLNTERWRPKEAPRKTEEAKAEGAQDLPRECQNPAVPALWMETITTDTTEMNLLVALQAAAHPLEAPGVAVTGVEGVT</sequence>
<protein>
    <submittedName>
        <fullName evidence="2">Wdr33 protein</fullName>
    </submittedName>
</protein>
<reference evidence="2" key="1">
    <citation type="journal article" date="2004" name="Genome Res.">
        <title>The status, quality, and expansion of the NIH full-length cDNA project: the Mammalian Gene Collection (MGC).</title>
        <authorList>
            <consortium name="The MGC Project Team"/>
            <person name="Gerhard D.S."/>
            <person name="Wagner L."/>
            <person name="Feingold E.A."/>
            <person name="Shenmen C.M."/>
            <person name="Grouse L.H."/>
            <person name="Schuler G."/>
            <person name="Klein S.L."/>
            <person name="Old S."/>
            <person name="Rasooly R."/>
            <person name="Good P."/>
            <person name="Guyer M."/>
            <person name="Peck A.M."/>
            <person name="Derge J.G."/>
            <person name="Lipman D."/>
            <person name="Collins F.S."/>
            <person name="Jang W."/>
            <person name="Sherry S."/>
            <person name="Feolo M."/>
            <person name="Misquitta L."/>
            <person name="Lee E."/>
            <person name="Rotmistrovsky K."/>
            <person name="Greenhut S.F."/>
            <person name="Schaefer C.F."/>
            <person name="Buetow K."/>
            <person name="Bonner T.I."/>
            <person name="Haussler D."/>
            <person name="Kent J."/>
            <person name="Kiekhaus M."/>
            <person name="Furey T."/>
            <person name="Brent M."/>
            <person name="Prange C."/>
            <person name="Schreiber K."/>
            <person name="Shapiro N."/>
            <person name="Bhat N.K."/>
            <person name="Hopkins R.F."/>
            <person name="Hsie F."/>
            <person name="Driscoll T."/>
            <person name="Soares M.B."/>
            <person name="Casavant T.L."/>
            <person name="Scheetz T.E."/>
            <person name="Brown-stein M.J."/>
            <person name="Usdin T.B."/>
            <person name="Toshiyuki S."/>
            <person name="Carninci P."/>
            <person name="Piao Y."/>
            <person name="Dudekula D.B."/>
            <person name="Ko M.S."/>
            <person name="Kawakami K."/>
            <person name="Suzuki Y."/>
            <person name="Sugano S."/>
            <person name="Gruber C.E."/>
            <person name="Smith M.R."/>
            <person name="Simmons B."/>
            <person name="Moore T."/>
            <person name="Waterman R."/>
            <person name="Johnson S.L."/>
            <person name="Ruan Y."/>
            <person name="Wei C.L."/>
            <person name="Mathavan S."/>
            <person name="Gunaratne P.H."/>
            <person name="Wu J."/>
            <person name="Garcia A.M."/>
            <person name="Hulyk S.W."/>
            <person name="Fuh E."/>
            <person name="Yuan Y."/>
            <person name="Sneed A."/>
            <person name="Kowis C."/>
            <person name="Hodgson A."/>
            <person name="Muzny D.M."/>
            <person name="McPherson J."/>
            <person name="Gibbs R.A."/>
            <person name="Fahey J."/>
            <person name="Helton E."/>
            <person name="Ketteman M."/>
            <person name="Madan A."/>
            <person name="Rodrigues S."/>
            <person name="Sanchez A."/>
            <person name="Whiting M."/>
            <person name="Madari A."/>
            <person name="Young A.C."/>
            <person name="Wetherby K.D."/>
            <person name="Granite S.J."/>
            <person name="Kwong P.N."/>
            <person name="Brinkley C.P."/>
            <person name="Pearson R.L."/>
            <person name="Bouffard G.G."/>
            <person name="Blakesly R.W."/>
            <person name="Green E.D."/>
            <person name="Dickson M.C."/>
            <person name="Rodriguez A.C."/>
            <person name="Grimwood J."/>
            <person name="Schmutz J."/>
            <person name="Myers R.M."/>
            <person name="Butterfield Y.S."/>
            <person name="Griffith M."/>
            <person name="Griffith O.L."/>
            <person name="Krzywinski M.I."/>
            <person name="Liao N."/>
            <person name="Morin R."/>
            <person name="Morrin R."/>
            <person name="Palmquist D."/>
            <person name="Petrescu A.S."/>
            <person name="Skalska U."/>
            <person name="Smailus D.E."/>
            <person name="Stott J.M."/>
            <person name="Schnerch A."/>
            <person name="Schein J.E."/>
            <person name="Jones S.J."/>
            <person name="Holt R.A."/>
            <person name="Baross A."/>
            <person name="Marra M.A."/>
            <person name="Clifton S."/>
            <person name="Makowski K.A."/>
            <person name="Bosak S."/>
            <person name="Malek J."/>
        </authorList>
    </citation>
    <scope>NUCLEOTIDE SEQUENCE [LARGE SCALE MRNA]</scope>
    <source>
        <strain evidence="2">Mix FVB/N</strain>
        <tissue evidence="2">Mammary tumor. WAP-TGF alpha model. 7 months old</tissue>
    </source>
</reference>
<feature type="region of interest" description="Disordered" evidence="1">
    <location>
        <begin position="1"/>
        <end position="21"/>
    </location>
</feature>
<evidence type="ECO:0000313" key="3">
    <source>
        <dbReference type="MGI" id="MGI:1921570"/>
    </source>
</evidence>
<dbReference type="PeptideAtlas" id="Q99KZ7"/>
<proteinExistence type="evidence at transcript level"/>
<evidence type="ECO:0000256" key="1">
    <source>
        <dbReference type="SAM" id="MobiDB-lite"/>
    </source>
</evidence>
<dbReference type="EMBL" id="BC003939">
    <property type="protein sequence ID" value="AAH03939.1"/>
    <property type="molecule type" value="mRNA"/>
</dbReference>